<comment type="function">
    <text evidence="12">Catalyzes the attachment of serine to tRNA(Ser). Is also able to aminoacylate tRNA(Sec) with serine, to form the misacylated tRNA L-seryl-tRNA(Sec), which will be further converted into selenocysteinyl-tRNA(Sec).</text>
</comment>
<feature type="binding site" evidence="13">
    <location>
        <position position="382"/>
    </location>
    <ligand>
        <name>L-serine</name>
        <dbReference type="ChEBI" id="CHEBI:33384"/>
    </ligand>
</feature>
<sequence>MLDPNLIREKPEFVKEGIKNKGSDPNLVDKFLEIDKKRRELIKEIDNLRHTRKELSESIGKKLKQGENVDDIRAEVRKLGDKIDQIEKELEGVEKTYKDILLSIPNLPHPSVPVGKDETENLVLRKEGRIREFSFTPKPHWEIAEELGLIDFKRAVKISGSRFYVLTGLGAKLERALISFMIDYHVEHHGYKEVFPPFLINRDSMIGTGQLPKFAEDMYKIEGEELYLDPTAEVPVTNLHRDEILNEEDLPIKYVAYTACFRKEAGAAGKDTRGIIRVHQFNKVEMVRFTKPEDSYKNLYELLDNAEDILRALELPYQIKMMCTGDLGFTAAMKFDPEVYMGAQEKYVEISSVSNFEDFQARRANIRYKTKDGDLKFVHTLNGSGLAVGRTMAAILENYQNEDGSITIPKVLQKYMGIDKITRK</sequence>
<comment type="subunit">
    <text evidence="12">Homodimer. The tRNA molecule binds across the dimer.</text>
</comment>
<dbReference type="GO" id="GO:0006434">
    <property type="term" value="P:seryl-tRNA aminoacylation"/>
    <property type="evidence" value="ECO:0007669"/>
    <property type="project" value="UniProtKB-UniRule"/>
</dbReference>
<dbReference type="Pfam" id="PF00587">
    <property type="entry name" value="tRNA-synt_2b"/>
    <property type="match status" value="1"/>
</dbReference>
<dbReference type="CDD" id="cd00770">
    <property type="entry name" value="SerRS_core"/>
    <property type="match status" value="1"/>
</dbReference>
<dbReference type="GO" id="GO:0016260">
    <property type="term" value="P:selenocysteine biosynthetic process"/>
    <property type="evidence" value="ECO:0007669"/>
    <property type="project" value="UniProtKB-UniRule"/>
</dbReference>
<dbReference type="InterPro" id="IPR033729">
    <property type="entry name" value="SerRS_core"/>
</dbReference>
<feature type="binding site" evidence="12">
    <location>
        <position position="384"/>
    </location>
    <ligand>
        <name>L-serine</name>
        <dbReference type="ChEBI" id="CHEBI:33384"/>
    </ligand>
</feature>
<dbReference type="EMBL" id="PNIL01000030">
    <property type="protein sequence ID" value="PMP68012.1"/>
    <property type="molecule type" value="Genomic_DNA"/>
</dbReference>
<feature type="binding site" evidence="12 13">
    <location>
        <position position="285"/>
    </location>
    <ligand>
        <name>L-serine</name>
        <dbReference type="ChEBI" id="CHEBI:33384"/>
    </ligand>
</feature>
<feature type="binding site" evidence="13">
    <location>
        <position position="262"/>
    </location>
    <ligand>
        <name>L-serine</name>
        <dbReference type="ChEBI" id="CHEBI:33384"/>
    </ligand>
</feature>
<protein>
    <recommendedName>
        <fullName evidence="12">Serine--tRNA ligase</fullName>
        <ecNumber evidence="12">6.1.1.11</ecNumber>
    </recommendedName>
    <alternativeName>
        <fullName evidence="12">Seryl-tRNA synthetase</fullName>
        <shortName evidence="12">SerRS</shortName>
    </alternativeName>
    <alternativeName>
        <fullName evidence="12">Seryl-tRNA(Ser/Sec) synthetase</fullName>
    </alternativeName>
</protein>
<evidence type="ECO:0000256" key="10">
    <source>
        <dbReference type="ARBA" id="ARBA00047929"/>
    </source>
</evidence>
<keyword evidence="9 12" id="KW-0030">Aminoacyl-tRNA synthetase</keyword>
<organism evidence="17 18">
    <name type="scientific">Caldisericum exile</name>
    <dbReference type="NCBI Taxonomy" id="693075"/>
    <lineage>
        <taxon>Bacteria</taxon>
        <taxon>Pseudomonadati</taxon>
        <taxon>Caldisericota/Cryosericota group</taxon>
        <taxon>Caldisericota</taxon>
        <taxon>Caldisericia</taxon>
        <taxon>Caldisericales</taxon>
        <taxon>Caldisericaceae</taxon>
        <taxon>Caldisericum</taxon>
    </lineage>
</organism>
<accession>A0A2J6WEX1</accession>
<feature type="binding site" evidence="12 14">
    <location>
        <begin position="262"/>
        <end position="264"/>
    </location>
    <ligand>
        <name>ATP</name>
        <dbReference type="ChEBI" id="CHEBI:30616"/>
    </ligand>
</feature>
<comment type="catalytic activity">
    <reaction evidence="11 12">
        <text>tRNA(Ser) + L-serine + ATP = L-seryl-tRNA(Ser) + AMP + diphosphate + H(+)</text>
        <dbReference type="Rhea" id="RHEA:12292"/>
        <dbReference type="Rhea" id="RHEA-COMP:9669"/>
        <dbReference type="Rhea" id="RHEA-COMP:9703"/>
        <dbReference type="ChEBI" id="CHEBI:15378"/>
        <dbReference type="ChEBI" id="CHEBI:30616"/>
        <dbReference type="ChEBI" id="CHEBI:33019"/>
        <dbReference type="ChEBI" id="CHEBI:33384"/>
        <dbReference type="ChEBI" id="CHEBI:78442"/>
        <dbReference type="ChEBI" id="CHEBI:78533"/>
        <dbReference type="ChEBI" id="CHEBI:456215"/>
        <dbReference type="EC" id="6.1.1.11"/>
    </reaction>
</comment>
<dbReference type="InterPro" id="IPR015866">
    <property type="entry name" value="Ser-tRNA-synth_1_N"/>
</dbReference>
<comment type="subcellular location">
    <subcellularLocation>
        <location evidence="1 12">Cytoplasm</location>
    </subcellularLocation>
</comment>
<dbReference type="GO" id="GO:0004828">
    <property type="term" value="F:serine-tRNA ligase activity"/>
    <property type="evidence" value="ECO:0007669"/>
    <property type="project" value="UniProtKB-UniRule"/>
</dbReference>
<dbReference type="PIRSF" id="PIRSF001529">
    <property type="entry name" value="Ser-tRNA-synth_IIa"/>
    <property type="match status" value="1"/>
</dbReference>
<evidence type="ECO:0000256" key="15">
    <source>
        <dbReference type="SAM" id="Coils"/>
    </source>
</evidence>
<evidence type="ECO:0000256" key="14">
    <source>
        <dbReference type="PIRSR" id="PIRSR001529-2"/>
    </source>
</evidence>
<gene>
    <name evidence="12" type="primary">serS</name>
    <name evidence="17" type="ORF">C0189_02150</name>
</gene>
<keyword evidence="7 12" id="KW-0067">ATP-binding</keyword>
<dbReference type="Proteomes" id="UP000237040">
    <property type="component" value="Unassembled WGS sequence"/>
</dbReference>
<feature type="domain" description="Aminoacyl-transfer RNA synthetases class-II family profile" evidence="16">
    <location>
        <begin position="139"/>
        <end position="409"/>
    </location>
</feature>
<evidence type="ECO:0000256" key="9">
    <source>
        <dbReference type="ARBA" id="ARBA00023146"/>
    </source>
</evidence>
<dbReference type="GO" id="GO:0005524">
    <property type="term" value="F:ATP binding"/>
    <property type="evidence" value="ECO:0007669"/>
    <property type="project" value="UniProtKB-UniRule"/>
</dbReference>
<feature type="binding site" evidence="14">
    <location>
        <begin position="278"/>
        <end position="281"/>
    </location>
    <ligand>
        <name>ATP</name>
        <dbReference type="ChEBI" id="CHEBI:30616"/>
    </ligand>
</feature>
<evidence type="ECO:0000256" key="7">
    <source>
        <dbReference type="ARBA" id="ARBA00022840"/>
    </source>
</evidence>
<keyword evidence="4 12" id="KW-0963">Cytoplasm</keyword>
<evidence type="ECO:0000256" key="11">
    <source>
        <dbReference type="ARBA" id="ARBA00048823"/>
    </source>
</evidence>
<dbReference type="EC" id="6.1.1.11" evidence="12"/>
<dbReference type="PRINTS" id="PR00981">
    <property type="entry name" value="TRNASYNTHSER"/>
</dbReference>
<dbReference type="PROSITE" id="PS50862">
    <property type="entry name" value="AA_TRNA_LIGASE_II"/>
    <property type="match status" value="1"/>
</dbReference>
<dbReference type="Gene3D" id="1.10.287.40">
    <property type="entry name" value="Serine-tRNA synthetase, tRNA binding domain"/>
    <property type="match status" value="1"/>
</dbReference>
<evidence type="ECO:0000259" key="16">
    <source>
        <dbReference type="PROSITE" id="PS50862"/>
    </source>
</evidence>
<keyword evidence="8 12" id="KW-0648">Protein biosynthesis</keyword>
<feature type="coiled-coil region" evidence="15">
    <location>
        <begin position="38"/>
        <end position="103"/>
    </location>
</feature>
<dbReference type="InterPro" id="IPR002314">
    <property type="entry name" value="aa-tRNA-synt_IIb"/>
</dbReference>
<proteinExistence type="inferred from homology"/>
<dbReference type="SUPFAM" id="SSF55681">
    <property type="entry name" value="Class II aaRS and biotin synthetases"/>
    <property type="match status" value="1"/>
</dbReference>
<feature type="binding site" evidence="12 14">
    <location>
        <begin position="349"/>
        <end position="352"/>
    </location>
    <ligand>
        <name>ATP</name>
        <dbReference type="ChEBI" id="CHEBI:30616"/>
    </ligand>
</feature>
<dbReference type="Gene3D" id="3.30.930.10">
    <property type="entry name" value="Bira Bifunctional Protein, Domain 2"/>
    <property type="match status" value="1"/>
</dbReference>
<comment type="similarity">
    <text evidence="3 12">Belongs to the class-II aminoacyl-tRNA synthetase family. Type-1 seryl-tRNA synthetase subfamily.</text>
</comment>
<dbReference type="UniPathway" id="UPA00906">
    <property type="reaction ID" value="UER00895"/>
</dbReference>
<dbReference type="GO" id="GO:0005737">
    <property type="term" value="C:cytoplasm"/>
    <property type="evidence" value="ECO:0007669"/>
    <property type="project" value="UniProtKB-SubCell"/>
</dbReference>
<dbReference type="PANTHER" id="PTHR43697:SF1">
    <property type="entry name" value="SERINE--TRNA LIGASE"/>
    <property type="match status" value="1"/>
</dbReference>
<evidence type="ECO:0000256" key="5">
    <source>
        <dbReference type="ARBA" id="ARBA00022598"/>
    </source>
</evidence>
<evidence type="ECO:0000256" key="2">
    <source>
        <dbReference type="ARBA" id="ARBA00005045"/>
    </source>
</evidence>
<evidence type="ECO:0000256" key="1">
    <source>
        <dbReference type="ARBA" id="ARBA00004496"/>
    </source>
</evidence>
<dbReference type="InterPro" id="IPR002317">
    <property type="entry name" value="Ser-tRNA-ligase_type_1"/>
</dbReference>
<dbReference type="InterPro" id="IPR010978">
    <property type="entry name" value="tRNA-bd_arm"/>
</dbReference>
<dbReference type="RefSeq" id="WP_424586817.1">
    <property type="nucleotide sequence ID" value="NZ_JBNARP010000005.1"/>
</dbReference>
<feature type="binding site" evidence="12">
    <location>
        <begin position="231"/>
        <end position="233"/>
    </location>
    <ligand>
        <name>L-serine</name>
        <dbReference type="ChEBI" id="CHEBI:33384"/>
    </ligand>
</feature>
<evidence type="ECO:0000313" key="17">
    <source>
        <dbReference type="EMBL" id="PMP68012.1"/>
    </source>
</evidence>
<keyword evidence="5 12" id="KW-0436">Ligase</keyword>
<dbReference type="InterPro" id="IPR006195">
    <property type="entry name" value="aa-tRNA-synth_II"/>
</dbReference>
<dbReference type="InterPro" id="IPR045864">
    <property type="entry name" value="aa-tRNA-synth_II/BPL/LPL"/>
</dbReference>
<evidence type="ECO:0000313" key="18">
    <source>
        <dbReference type="Proteomes" id="UP000237040"/>
    </source>
</evidence>
<evidence type="ECO:0000256" key="8">
    <source>
        <dbReference type="ARBA" id="ARBA00022917"/>
    </source>
</evidence>
<name>A0A2J6WEX1_9BACT</name>
<evidence type="ECO:0000256" key="3">
    <source>
        <dbReference type="ARBA" id="ARBA00010728"/>
    </source>
</evidence>
<dbReference type="Pfam" id="PF02403">
    <property type="entry name" value="Seryl_tRNA_N"/>
    <property type="match status" value="1"/>
</dbReference>
<dbReference type="InterPro" id="IPR042103">
    <property type="entry name" value="SerRS_1_N_sf"/>
</dbReference>
<evidence type="ECO:0000256" key="13">
    <source>
        <dbReference type="PIRSR" id="PIRSR001529-1"/>
    </source>
</evidence>
<dbReference type="NCBIfam" id="TIGR00414">
    <property type="entry name" value="serS"/>
    <property type="match status" value="1"/>
</dbReference>
<reference evidence="17 18" key="1">
    <citation type="submission" date="2018-01" db="EMBL/GenBank/DDBJ databases">
        <title>Metagenomic assembled genomes from two thermal pools in the Uzon Caldera, Kamchatka, Russia.</title>
        <authorList>
            <person name="Wilkins L."/>
            <person name="Ettinger C."/>
        </authorList>
    </citation>
    <scope>NUCLEOTIDE SEQUENCE [LARGE SCALE GENOMIC DNA]</scope>
    <source>
        <strain evidence="17">ZAV-07</strain>
    </source>
</reference>
<evidence type="ECO:0000256" key="6">
    <source>
        <dbReference type="ARBA" id="ARBA00022741"/>
    </source>
</evidence>
<comment type="pathway">
    <text evidence="2 12">Aminoacyl-tRNA biosynthesis; selenocysteinyl-tRNA(Sec) biosynthesis; L-seryl-tRNA(Sec) from L-serine and tRNA(Sec): step 1/1.</text>
</comment>
<keyword evidence="15" id="KW-0175">Coiled coil</keyword>
<dbReference type="SUPFAM" id="SSF46589">
    <property type="entry name" value="tRNA-binding arm"/>
    <property type="match status" value="1"/>
</dbReference>
<comment type="catalytic activity">
    <reaction evidence="10 12">
        <text>tRNA(Sec) + L-serine + ATP = L-seryl-tRNA(Sec) + AMP + diphosphate + H(+)</text>
        <dbReference type="Rhea" id="RHEA:42580"/>
        <dbReference type="Rhea" id="RHEA-COMP:9742"/>
        <dbReference type="Rhea" id="RHEA-COMP:10128"/>
        <dbReference type="ChEBI" id="CHEBI:15378"/>
        <dbReference type="ChEBI" id="CHEBI:30616"/>
        <dbReference type="ChEBI" id="CHEBI:33019"/>
        <dbReference type="ChEBI" id="CHEBI:33384"/>
        <dbReference type="ChEBI" id="CHEBI:78442"/>
        <dbReference type="ChEBI" id="CHEBI:78533"/>
        <dbReference type="ChEBI" id="CHEBI:456215"/>
        <dbReference type="EC" id="6.1.1.11"/>
    </reaction>
</comment>
<dbReference type="PANTHER" id="PTHR43697">
    <property type="entry name" value="SERYL-TRNA SYNTHETASE"/>
    <property type="match status" value="1"/>
</dbReference>
<keyword evidence="6 12" id="KW-0547">Nucleotide-binding</keyword>
<evidence type="ECO:0000256" key="4">
    <source>
        <dbReference type="ARBA" id="ARBA00022490"/>
    </source>
</evidence>
<dbReference type="HAMAP" id="MF_00176">
    <property type="entry name" value="Ser_tRNA_synth_type1"/>
    <property type="match status" value="1"/>
</dbReference>
<dbReference type="AlphaFoldDB" id="A0A2J6WEX1"/>
<comment type="domain">
    <text evidence="12">Consists of two distinct domains, a catalytic core and a N-terminal extension that is involved in tRNA binding.</text>
</comment>
<evidence type="ECO:0000256" key="12">
    <source>
        <dbReference type="HAMAP-Rule" id="MF_00176"/>
    </source>
</evidence>
<comment type="caution">
    <text evidence="17">The sequence shown here is derived from an EMBL/GenBank/DDBJ whole genome shotgun (WGS) entry which is preliminary data.</text>
</comment>
<feature type="binding site" evidence="12">
    <location>
        <position position="278"/>
    </location>
    <ligand>
        <name>ATP</name>
        <dbReference type="ChEBI" id="CHEBI:30616"/>
    </ligand>
</feature>
<feature type="binding site" evidence="13">
    <location>
        <position position="231"/>
    </location>
    <ligand>
        <name>L-serine</name>
        <dbReference type="ChEBI" id="CHEBI:33384"/>
    </ligand>
</feature>